<evidence type="ECO:0000313" key="2">
    <source>
        <dbReference type="WBParaSite" id="nRc.2.0.1.t19060-RA"/>
    </source>
</evidence>
<keyword evidence="1" id="KW-1185">Reference proteome</keyword>
<name>A0A915IY82_ROMCU</name>
<protein>
    <submittedName>
        <fullName evidence="2">Uncharacterized protein</fullName>
    </submittedName>
</protein>
<reference evidence="2" key="1">
    <citation type="submission" date="2022-11" db="UniProtKB">
        <authorList>
            <consortium name="WormBaseParasite"/>
        </authorList>
    </citation>
    <scope>IDENTIFICATION</scope>
</reference>
<sequence length="78" mass="9041">MTDQIASRKIEVKFDHEDEAFSELQMMLTFSPLTTRCRLSSKTSTFASWKFDRNKLKKHGYNGNYNVCCILLGQIFGL</sequence>
<organism evidence="1 2">
    <name type="scientific">Romanomermis culicivorax</name>
    <name type="common">Nematode worm</name>
    <dbReference type="NCBI Taxonomy" id="13658"/>
    <lineage>
        <taxon>Eukaryota</taxon>
        <taxon>Metazoa</taxon>
        <taxon>Ecdysozoa</taxon>
        <taxon>Nematoda</taxon>
        <taxon>Enoplea</taxon>
        <taxon>Dorylaimia</taxon>
        <taxon>Mermithida</taxon>
        <taxon>Mermithoidea</taxon>
        <taxon>Mermithidae</taxon>
        <taxon>Romanomermis</taxon>
    </lineage>
</organism>
<evidence type="ECO:0000313" key="1">
    <source>
        <dbReference type="Proteomes" id="UP000887565"/>
    </source>
</evidence>
<accession>A0A915IY82</accession>
<dbReference type="AlphaFoldDB" id="A0A915IY82"/>
<proteinExistence type="predicted"/>
<dbReference type="Proteomes" id="UP000887565">
    <property type="component" value="Unplaced"/>
</dbReference>
<dbReference type="WBParaSite" id="nRc.2.0.1.t19060-RA">
    <property type="protein sequence ID" value="nRc.2.0.1.t19060-RA"/>
    <property type="gene ID" value="nRc.2.0.1.g19060"/>
</dbReference>